<dbReference type="RefSeq" id="XP_012653714.1">
    <property type="nucleotide sequence ID" value="XM_012798260.1"/>
</dbReference>
<dbReference type="InParanoid" id="W7X378"/>
<name>W7X378_TETTS</name>
<dbReference type="KEGG" id="tet:TTHERM_000287959"/>
<dbReference type="AlphaFoldDB" id="W7X378"/>
<protein>
    <submittedName>
        <fullName evidence="1">Uncharacterized protein</fullName>
    </submittedName>
</protein>
<evidence type="ECO:0000313" key="2">
    <source>
        <dbReference type="Proteomes" id="UP000009168"/>
    </source>
</evidence>
<evidence type="ECO:0000313" key="1">
    <source>
        <dbReference type="EMBL" id="EWS73750.1"/>
    </source>
</evidence>
<accession>W7X378</accession>
<organism evidence="1 2">
    <name type="scientific">Tetrahymena thermophila (strain SB210)</name>
    <dbReference type="NCBI Taxonomy" id="312017"/>
    <lineage>
        <taxon>Eukaryota</taxon>
        <taxon>Sar</taxon>
        <taxon>Alveolata</taxon>
        <taxon>Ciliophora</taxon>
        <taxon>Intramacronucleata</taxon>
        <taxon>Oligohymenophorea</taxon>
        <taxon>Hymenostomatida</taxon>
        <taxon>Tetrahymenina</taxon>
        <taxon>Tetrahymenidae</taxon>
        <taxon>Tetrahymena</taxon>
    </lineage>
</organism>
<sequence length="54" mass="6402">MLKVVVMDYKDIIILNFQFINKHFYYVCVKAVNLLSQGEEKKIIDLSRLIVKIN</sequence>
<reference evidence="2" key="1">
    <citation type="journal article" date="2006" name="PLoS Biol.">
        <title>Macronuclear genome sequence of the ciliate Tetrahymena thermophila, a model eukaryote.</title>
        <authorList>
            <person name="Eisen J.A."/>
            <person name="Coyne R.S."/>
            <person name="Wu M."/>
            <person name="Wu D."/>
            <person name="Thiagarajan M."/>
            <person name="Wortman J.R."/>
            <person name="Badger J.H."/>
            <person name="Ren Q."/>
            <person name="Amedeo P."/>
            <person name="Jones K.M."/>
            <person name="Tallon L.J."/>
            <person name="Delcher A.L."/>
            <person name="Salzberg S.L."/>
            <person name="Silva J.C."/>
            <person name="Haas B.J."/>
            <person name="Majoros W.H."/>
            <person name="Farzad M."/>
            <person name="Carlton J.M."/>
            <person name="Smith R.K. Jr."/>
            <person name="Garg J."/>
            <person name="Pearlman R.E."/>
            <person name="Karrer K.M."/>
            <person name="Sun L."/>
            <person name="Manning G."/>
            <person name="Elde N.C."/>
            <person name="Turkewitz A.P."/>
            <person name="Asai D.J."/>
            <person name="Wilkes D.E."/>
            <person name="Wang Y."/>
            <person name="Cai H."/>
            <person name="Collins K."/>
            <person name="Stewart B.A."/>
            <person name="Lee S.R."/>
            <person name="Wilamowska K."/>
            <person name="Weinberg Z."/>
            <person name="Ruzzo W.L."/>
            <person name="Wloga D."/>
            <person name="Gaertig J."/>
            <person name="Frankel J."/>
            <person name="Tsao C.-C."/>
            <person name="Gorovsky M.A."/>
            <person name="Keeling P.J."/>
            <person name="Waller R.F."/>
            <person name="Patron N.J."/>
            <person name="Cherry J.M."/>
            <person name="Stover N.A."/>
            <person name="Krieger C.J."/>
            <person name="del Toro C."/>
            <person name="Ryder H.F."/>
            <person name="Williamson S.C."/>
            <person name="Barbeau R.A."/>
            <person name="Hamilton E.P."/>
            <person name="Orias E."/>
        </authorList>
    </citation>
    <scope>NUCLEOTIDE SEQUENCE [LARGE SCALE GENOMIC DNA]</scope>
    <source>
        <strain evidence="2">SB210</strain>
    </source>
</reference>
<dbReference type="GeneID" id="24438214"/>
<dbReference type="EMBL" id="GG662651">
    <property type="protein sequence ID" value="EWS73750.1"/>
    <property type="molecule type" value="Genomic_DNA"/>
</dbReference>
<dbReference type="Proteomes" id="UP000009168">
    <property type="component" value="Unassembled WGS sequence"/>
</dbReference>
<gene>
    <name evidence="1" type="ORF">TTHERM_000287959</name>
</gene>
<proteinExistence type="predicted"/>
<keyword evidence="2" id="KW-1185">Reference proteome</keyword>